<dbReference type="AlphaFoldDB" id="A0A0F8ZCB6"/>
<organism evidence="1">
    <name type="scientific">marine sediment metagenome</name>
    <dbReference type="NCBI Taxonomy" id="412755"/>
    <lineage>
        <taxon>unclassified sequences</taxon>
        <taxon>metagenomes</taxon>
        <taxon>ecological metagenomes</taxon>
    </lineage>
</organism>
<protein>
    <submittedName>
        <fullName evidence="1">Uncharacterized protein</fullName>
    </submittedName>
</protein>
<sequence>MPTYPQMRAQPPFRERLVDKDGRLTRPWLAWFQGQFKKLGGLTDTAPISIDGEAATAVNAQTALTAATAQDATSAAYVYTPANALTGQDRGASLGGRIVVAGTVFDWVDLKNVSYNGVSLIKDDAGADLAYSTQYFVYCDDPSRTGGAVTWKATTDYLKLNNVGRWHLGAVVTPADAGGDTAGGGDGGGGGLGRIERYGF</sequence>
<proteinExistence type="predicted"/>
<evidence type="ECO:0000313" key="1">
    <source>
        <dbReference type="EMBL" id="KKK64154.1"/>
    </source>
</evidence>
<name>A0A0F8ZCB6_9ZZZZ</name>
<gene>
    <name evidence="1" type="ORF">LCGC14_2987080</name>
</gene>
<dbReference type="EMBL" id="LAZR01061155">
    <property type="protein sequence ID" value="KKK64154.1"/>
    <property type="molecule type" value="Genomic_DNA"/>
</dbReference>
<comment type="caution">
    <text evidence="1">The sequence shown here is derived from an EMBL/GenBank/DDBJ whole genome shotgun (WGS) entry which is preliminary data.</text>
</comment>
<reference evidence="1" key="1">
    <citation type="journal article" date="2015" name="Nature">
        <title>Complex archaea that bridge the gap between prokaryotes and eukaryotes.</title>
        <authorList>
            <person name="Spang A."/>
            <person name="Saw J.H."/>
            <person name="Jorgensen S.L."/>
            <person name="Zaremba-Niedzwiedzka K."/>
            <person name="Martijn J."/>
            <person name="Lind A.E."/>
            <person name="van Eijk R."/>
            <person name="Schleper C."/>
            <person name="Guy L."/>
            <person name="Ettema T.J."/>
        </authorList>
    </citation>
    <scope>NUCLEOTIDE SEQUENCE</scope>
</reference>
<accession>A0A0F8ZCB6</accession>